<accession>A0A2A3YM26</accession>
<dbReference type="Pfam" id="PF11222">
    <property type="entry name" value="DUF3017"/>
    <property type="match status" value="1"/>
</dbReference>
<proteinExistence type="predicted"/>
<protein>
    <submittedName>
        <fullName evidence="2">DUF3017 domain-containing protein</fullName>
    </submittedName>
</protein>
<organism evidence="2 3">
    <name type="scientific">Brachybacterium alimentarium</name>
    <dbReference type="NCBI Taxonomy" id="47845"/>
    <lineage>
        <taxon>Bacteria</taxon>
        <taxon>Bacillati</taxon>
        <taxon>Actinomycetota</taxon>
        <taxon>Actinomycetes</taxon>
        <taxon>Micrococcales</taxon>
        <taxon>Dermabacteraceae</taxon>
        <taxon>Brachybacterium</taxon>
    </lineage>
</organism>
<dbReference type="GeneID" id="95325911"/>
<sequence length="96" mass="9584">MRDDRSPFTLGAACRRQAVLVLTVPAVIVIVVVGAVVGAPVAGTALAVLLGVLALARIVLPVRVVGALAVRSRGLDASVLALLAIGLAVLSVSPNL</sequence>
<evidence type="ECO:0000313" key="2">
    <source>
        <dbReference type="EMBL" id="PCC40340.1"/>
    </source>
</evidence>
<evidence type="ECO:0000313" key="3">
    <source>
        <dbReference type="Proteomes" id="UP000218598"/>
    </source>
</evidence>
<dbReference type="Proteomes" id="UP000218598">
    <property type="component" value="Unassembled WGS sequence"/>
</dbReference>
<name>A0A2A3YM26_9MICO</name>
<dbReference type="RefSeq" id="WP_096163312.1">
    <property type="nucleotide sequence ID" value="NZ_BAAAIQ010000026.1"/>
</dbReference>
<feature type="transmembrane region" description="Helical" evidence="1">
    <location>
        <begin position="20"/>
        <end position="39"/>
    </location>
</feature>
<feature type="transmembrane region" description="Helical" evidence="1">
    <location>
        <begin position="45"/>
        <end position="62"/>
    </location>
</feature>
<comment type="caution">
    <text evidence="2">The sequence shown here is derived from an EMBL/GenBank/DDBJ whole genome shotgun (WGS) entry which is preliminary data.</text>
</comment>
<dbReference type="InterPro" id="IPR021385">
    <property type="entry name" value="DUF3017"/>
</dbReference>
<feature type="transmembrane region" description="Helical" evidence="1">
    <location>
        <begin position="74"/>
        <end position="93"/>
    </location>
</feature>
<keyword evidence="1" id="KW-0472">Membrane</keyword>
<evidence type="ECO:0000256" key="1">
    <source>
        <dbReference type="SAM" id="Phobius"/>
    </source>
</evidence>
<keyword evidence="1" id="KW-1133">Transmembrane helix</keyword>
<dbReference type="EMBL" id="NRGR01000007">
    <property type="protein sequence ID" value="PCC40340.1"/>
    <property type="molecule type" value="Genomic_DNA"/>
</dbReference>
<dbReference type="AlphaFoldDB" id="A0A2A3YM26"/>
<keyword evidence="3" id="KW-1185">Reference proteome</keyword>
<reference evidence="2 3" key="1">
    <citation type="journal article" date="2017" name="Elife">
        <title>Extensive horizontal gene transfer in cheese-associated bacteria.</title>
        <authorList>
            <person name="Bonham K.S."/>
            <person name="Wolfe B.E."/>
            <person name="Dutton R.J."/>
        </authorList>
    </citation>
    <scope>NUCLEOTIDE SEQUENCE [LARGE SCALE GENOMIC DNA]</scope>
    <source>
        <strain evidence="2 3">341_9</strain>
    </source>
</reference>
<keyword evidence="1" id="KW-0812">Transmembrane</keyword>
<gene>
    <name evidence="2" type="ORF">CIK66_04120</name>
</gene>